<dbReference type="RefSeq" id="WP_138217977.1">
    <property type="nucleotide sequence ID" value="NZ_VAUO01000001.1"/>
</dbReference>
<evidence type="ECO:0000256" key="1">
    <source>
        <dbReference type="ARBA" id="ARBA00000971"/>
    </source>
</evidence>
<dbReference type="GO" id="GO:0003755">
    <property type="term" value="F:peptidyl-prolyl cis-trans isomerase activity"/>
    <property type="evidence" value="ECO:0007669"/>
    <property type="project" value="UniProtKB-KW"/>
</dbReference>
<proteinExistence type="predicted"/>
<dbReference type="Pfam" id="PF13624">
    <property type="entry name" value="SurA_N_3"/>
    <property type="match status" value="1"/>
</dbReference>
<dbReference type="Gene3D" id="1.10.4030.10">
    <property type="entry name" value="Porin chaperone SurA, peptide-binding domain"/>
    <property type="match status" value="1"/>
</dbReference>
<keyword evidence="6" id="KW-1185">Reference proteome</keyword>
<keyword evidence="5" id="KW-0413">Isomerase</keyword>
<accession>A0A5R8ZIV7</accession>
<evidence type="ECO:0000313" key="6">
    <source>
        <dbReference type="Proteomes" id="UP000309819"/>
    </source>
</evidence>
<dbReference type="InterPro" id="IPR050245">
    <property type="entry name" value="PrsA_foldase"/>
</dbReference>
<dbReference type="PANTHER" id="PTHR47245">
    <property type="entry name" value="PEPTIDYLPROLYL ISOMERASE"/>
    <property type="match status" value="1"/>
</dbReference>
<dbReference type="EC" id="5.2.1.8" evidence="2"/>
<organism evidence="5 6">
    <name type="scientific">Pseudomonas mosselii</name>
    <dbReference type="NCBI Taxonomy" id="78327"/>
    <lineage>
        <taxon>Bacteria</taxon>
        <taxon>Pseudomonadati</taxon>
        <taxon>Pseudomonadota</taxon>
        <taxon>Gammaproteobacteria</taxon>
        <taxon>Pseudomonadales</taxon>
        <taxon>Pseudomonadaceae</taxon>
        <taxon>Pseudomonas</taxon>
    </lineage>
</organism>
<dbReference type="Proteomes" id="UP000309819">
    <property type="component" value="Unassembled WGS sequence"/>
</dbReference>
<keyword evidence="3" id="KW-0697">Rotamase</keyword>
<dbReference type="SUPFAM" id="SSF109998">
    <property type="entry name" value="Triger factor/SurA peptide-binding domain-like"/>
    <property type="match status" value="1"/>
</dbReference>
<evidence type="ECO:0000313" key="5">
    <source>
        <dbReference type="EMBL" id="TLP65354.1"/>
    </source>
</evidence>
<reference evidence="5 6" key="1">
    <citation type="submission" date="2019-05" db="EMBL/GenBank/DDBJ databases">
        <title>Pseudomonas sp. SC006 isolated from lettuce that can produce HBGAs.</title>
        <authorList>
            <person name="Wang D."/>
            <person name="Liao N."/>
            <person name="Liu D."/>
            <person name="Zhang Z."/>
            <person name="Zou S."/>
        </authorList>
    </citation>
    <scope>NUCLEOTIDE SEQUENCE [LARGE SCALE GENOMIC DNA]</scope>
    <source>
        <strain evidence="5 6">SC006</strain>
    </source>
</reference>
<name>A0A5R8ZIV7_9PSED</name>
<dbReference type="InterPro" id="IPR027304">
    <property type="entry name" value="Trigger_fact/SurA_dom_sf"/>
</dbReference>
<evidence type="ECO:0000256" key="3">
    <source>
        <dbReference type="ARBA" id="ARBA00023110"/>
    </source>
</evidence>
<sequence>MRIVMMCLLLLLSPFSRADQAVARVNGVDIGVLRLEHYFSEFLQAHGRAPTSIRNPQLYRRLRDQALDELIDKELLWQHAQRLGIVISEADVEAQVAAFEAALGGSASFDRRLSAAGFDRPGFADYTRHELAAQQAYARLTEVAEPDAAEVQAFWLANRHRFEEKQNQSDNTSVLTHTDIESQRAMARDLLMAHKQAQARYSVRQRLRESATVERID</sequence>
<dbReference type="OrthoDB" id="7026509at2"/>
<dbReference type="AlphaFoldDB" id="A0A5R8ZIV7"/>
<comment type="caution">
    <text evidence="5">The sequence shown here is derived from an EMBL/GenBank/DDBJ whole genome shotgun (WGS) entry which is preliminary data.</text>
</comment>
<comment type="catalytic activity">
    <reaction evidence="1">
        <text>[protein]-peptidylproline (omega=180) = [protein]-peptidylproline (omega=0)</text>
        <dbReference type="Rhea" id="RHEA:16237"/>
        <dbReference type="Rhea" id="RHEA-COMP:10747"/>
        <dbReference type="Rhea" id="RHEA-COMP:10748"/>
        <dbReference type="ChEBI" id="CHEBI:83833"/>
        <dbReference type="ChEBI" id="CHEBI:83834"/>
        <dbReference type="EC" id="5.2.1.8"/>
    </reaction>
</comment>
<dbReference type="EMBL" id="VAUO01000001">
    <property type="protein sequence ID" value="TLP65354.1"/>
    <property type="molecule type" value="Genomic_DNA"/>
</dbReference>
<feature type="chain" id="PRO_5024446186" description="peptidylprolyl isomerase" evidence="4">
    <location>
        <begin position="19"/>
        <end position="217"/>
    </location>
</feature>
<feature type="signal peptide" evidence="4">
    <location>
        <begin position="1"/>
        <end position="18"/>
    </location>
</feature>
<evidence type="ECO:0000256" key="2">
    <source>
        <dbReference type="ARBA" id="ARBA00013194"/>
    </source>
</evidence>
<evidence type="ECO:0000256" key="4">
    <source>
        <dbReference type="SAM" id="SignalP"/>
    </source>
</evidence>
<keyword evidence="4" id="KW-0732">Signal</keyword>
<gene>
    <name evidence="5" type="ORF">FEM01_04045</name>
</gene>
<dbReference type="PANTHER" id="PTHR47245:SF2">
    <property type="entry name" value="PEPTIDYL-PROLYL CIS-TRANS ISOMERASE HP_0175-RELATED"/>
    <property type="match status" value="1"/>
</dbReference>
<protein>
    <recommendedName>
        <fullName evidence="2">peptidylprolyl isomerase</fullName>
        <ecNumber evidence="2">5.2.1.8</ecNumber>
    </recommendedName>
</protein>